<gene>
    <name evidence="1" type="ORF">ACFPH6_38795</name>
</gene>
<organism evidence="1 2">
    <name type="scientific">Streptomyces xiangluensis</name>
    <dbReference type="NCBI Taxonomy" id="2665720"/>
    <lineage>
        <taxon>Bacteria</taxon>
        <taxon>Bacillati</taxon>
        <taxon>Actinomycetota</taxon>
        <taxon>Actinomycetes</taxon>
        <taxon>Kitasatosporales</taxon>
        <taxon>Streptomycetaceae</taxon>
        <taxon>Streptomyces</taxon>
    </lineage>
</organism>
<dbReference type="RefSeq" id="WP_386350964.1">
    <property type="nucleotide sequence ID" value="NZ_JBHSFG010000080.1"/>
</dbReference>
<protein>
    <submittedName>
        <fullName evidence="1">DUF6415 family natural product biosynthesis protein</fullName>
    </submittedName>
</protein>
<dbReference type="Pfam" id="PF19979">
    <property type="entry name" value="DUF6415"/>
    <property type="match status" value="1"/>
</dbReference>
<accession>A0ABV8YZ96</accession>
<keyword evidence="2" id="KW-1185">Reference proteome</keyword>
<comment type="caution">
    <text evidence="1">The sequence shown here is derived from an EMBL/GenBank/DDBJ whole genome shotgun (WGS) entry which is preliminary data.</text>
</comment>
<dbReference type="InterPro" id="IPR046300">
    <property type="entry name" value="DUF6415"/>
</dbReference>
<dbReference type="EMBL" id="JBHSFG010000080">
    <property type="protein sequence ID" value="MFC4470382.1"/>
    <property type="molecule type" value="Genomic_DNA"/>
</dbReference>
<evidence type="ECO:0000313" key="1">
    <source>
        <dbReference type="EMBL" id="MFC4470382.1"/>
    </source>
</evidence>
<proteinExistence type="predicted"/>
<reference evidence="2" key="1">
    <citation type="journal article" date="2019" name="Int. J. Syst. Evol. Microbiol.">
        <title>The Global Catalogue of Microorganisms (GCM) 10K type strain sequencing project: providing services to taxonomists for standard genome sequencing and annotation.</title>
        <authorList>
            <consortium name="The Broad Institute Genomics Platform"/>
            <consortium name="The Broad Institute Genome Sequencing Center for Infectious Disease"/>
            <person name="Wu L."/>
            <person name="Ma J."/>
        </authorList>
    </citation>
    <scope>NUCLEOTIDE SEQUENCE [LARGE SCALE GENOMIC DNA]</scope>
    <source>
        <strain evidence="2">DT43</strain>
    </source>
</reference>
<name>A0ABV8YZ96_9ACTN</name>
<sequence>MITDAAEMMNAAGMRLAPAGVEWDAVKVGRHLSVRAISLIAEPGAVAVDPARPEPVVYFFVPAGSATHWDVAQTTALGPGAHVVLPPDHKEAPPGPYWLVPQLHGLTPTRVLRQALIEALRVDLATMRSAARCLLEPDAAPDTLPSAADELEAITLQLRGHLELLAPEVEQLALELPRESVPRYCALACVGEARGKLRASPHPGPSGAAADARRLARTLNALCEHYEKLRGVGICPACQEPIRDAEPSMPCDYTGPSSPAARSSRIHAGCAKAVRRH</sequence>
<dbReference type="Proteomes" id="UP001596012">
    <property type="component" value="Unassembled WGS sequence"/>
</dbReference>
<evidence type="ECO:0000313" key="2">
    <source>
        <dbReference type="Proteomes" id="UP001596012"/>
    </source>
</evidence>